<evidence type="ECO:0000256" key="2">
    <source>
        <dbReference type="ARBA" id="ARBA00022630"/>
    </source>
</evidence>
<dbReference type="InterPro" id="IPR050641">
    <property type="entry name" value="RIFMO-like"/>
</dbReference>
<protein>
    <submittedName>
        <fullName evidence="5">FAD-dependent monooxygenase</fullName>
    </submittedName>
</protein>
<dbReference type="InterPro" id="IPR002938">
    <property type="entry name" value="FAD-bd"/>
</dbReference>
<evidence type="ECO:0000313" key="6">
    <source>
        <dbReference type="Proteomes" id="UP001474181"/>
    </source>
</evidence>
<dbReference type="Pfam" id="PF01494">
    <property type="entry name" value="FAD_binding_3"/>
    <property type="match status" value="1"/>
</dbReference>
<dbReference type="EMBL" id="JBEPEK010000938">
    <property type="protein sequence ID" value="MER7187849.1"/>
    <property type="molecule type" value="Genomic_DNA"/>
</dbReference>
<feature type="non-terminal residue" evidence="5">
    <location>
        <position position="174"/>
    </location>
</feature>
<feature type="domain" description="FAD-binding" evidence="4">
    <location>
        <begin position="7"/>
        <end position="172"/>
    </location>
</feature>
<gene>
    <name evidence="5" type="ORF">ABT404_51765</name>
</gene>
<name>A0ABV1XFM1_9ACTN</name>
<keyword evidence="6" id="KW-1185">Reference proteome</keyword>
<dbReference type="GO" id="GO:0004497">
    <property type="term" value="F:monooxygenase activity"/>
    <property type="evidence" value="ECO:0007669"/>
    <property type="project" value="UniProtKB-KW"/>
</dbReference>
<dbReference type="Gene3D" id="3.50.50.60">
    <property type="entry name" value="FAD/NAD(P)-binding domain"/>
    <property type="match status" value="1"/>
</dbReference>
<dbReference type="Gene3D" id="3.30.9.10">
    <property type="entry name" value="D-Amino Acid Oxidase, subunit A, domain 2"/>
    <property type="match status" value="1"/>
</dbReference>
<proteinExistence type="predicted"/>
<reference evidence="5 6" key="1">
    <citation type="submission" date="2024-06" db="EMBL/GenBank/DDBJ databases">
        <title>The Natural Products Discovery Center: Release of the First 8490 Sequenced Strains for Exploring Actinobacteria Biosynthetic Diversity.</title>
        <authorList>
            <person name="Kalkreuter E."/>
            <person name="Kautsar S.A."/>
            <person name="Yang D."/>
            <person name="Bader C.D."/>
            <person name="Teijaro C.N."/>
            <person name="Fluegel L."/>
            <person name="Davis C.M."/>
            <person name="Simpson J.R."/>
            <person name="Lauterbach L."/>
            <person name="Steele A.D."/>
            <person name="Gui C."/>
            <person name="Meng S."/>
            <person name="Li G."/>
            <person name="Viehrig K."/>
            <person name="Ye F."/>
            <person name="Su P."/>
            <person name="Kiefer A.F."/>
            <person name="Nichols A."/>
            <person name="Cepeda A.J."/>
            <person name="Yan W."/>
            <person name="Fan B."/>
            <person name="Jiang Y."/>
            <person name="Adhikari A."/>
            <person name="Zheng C.-J."/>
            <person name="Schuster L."/>
            <person name="Cowan T.M."/>
            <person name="Smanski M.J."/>
            <person name="Chevrette M.G."/>
            <person name="De Carvalho L.P.S."/>
            <person name="Shen B."/>
        </authorList>
    </citation>
    <scope>NUCLEOTIDE SEQUENCE [LARGE SCALE GENOMIC DNA]</scope>
    <source>
        <strain evidence="5 6">NPDC000234</strain>
    </source>
</reference>
<evidence type="ECO:0000259" key="4">
    <source>
        <dbReference type="Pfam" id="PF01494"/>
    </source>
</evidence>
<dbReference type="PRINTS" id="PR00420">
    <property type="entry name" value="RNGMNOXGNASE"/>
</dbReference>
<dbReference type="Proteomes" id="UP001474181">
    <property type="component" value="Unassembled WGS sequence"/>
</dbReference>
<evidence type="ECO:0000256" key="3">
    <source>
        <dbReference type="ARBA" id="ARBA00022827"/>
    </source>
</evidence>
<evidence type="ECO:0000313" key="5">
    <source>
        <dbReference type="EMBL" id="MER7187849.1"/>
    </source>
</evidence>
<dbReference type="RefSeq" id="WP_350792553.1">
    <property type="nucleotide sequence ID" value="NZ_JBEPEK010000938.1"/>
</dbReference>
<keyword evidence="2" id="KW-0285">Flavoprotein</keyword>
<keyword evidence="3" id="KW-0274">FAD</keyword>
<comment type="cofactor">
    <cofactor evidence="1">
        <name>FAD</name>
        <dbReference type="ChEBI" id="CHEBI:57692"/>
    </cofactor>
</comment>
<accession>A0ABV1XFM1</accession>
<keyword evidence="5" id="KW-0503">Monooxygenase</keyword>
<organism evidence="5 6">
    <name type="scientific">Streptomyces hyaluromycini</name>
    <dbReference type="NCBI Taxonomy" id="1377993"/>
    <lineage>
        <taxon>Bacteria</taxon>
        <taxon>Bacillati</taxon>
        <taxon>Actinomycetota</taxon>
        <taxon>Actinomycetes</taxon>
        <taxon>Kitasatosporales</taxon>
        <taxon>Streptomycetaceae</taxon>
        <taxon>Streptomyces</taxon>
    </lineage>
</organism>
<comment type="caution">
    <text evidence="5">The sequence shown here is derived from an EMBL/GenBank/DDBJ whole genome shotgun (WGS) entry which is preliminary data.</text>
</comment>
<keyword evidence="5" id="KW-0560">Oxidoreductase</keyword>
<dbReference type="SUPFAM" id="SSF51905">
    <property type="entry name" value="FAD/NAD(P)-binding domain"/>
    <property type="match status" value="1"/>
</dbReference>
<dbReference type="PANTHER" id="PTHR43004">
    <property type="entry name" value="TRK SYSTEM POTASSIUM UPTAKE PROTEIN"/>
    <property type="match status" value="1"/>
</dbReference>
<dbReference type="InterPro" id="IPR036188">
    <property type="entry name" value="FAD/NAD-bd_sf"/>
</dbReference>
<evidence type="ECO:0000256" key="1">
    <source>
        <dbReference type="ARBA" id="ARBA00001974"/>
    </source>
</evidence>
<dbReference type="PANTHER" id="PTHR43004:SF19">
    <property type="entry name" value="BINDING MONOOXYGENASE, PUTATIVE (JCVI)-RELATED"/>
    <property type="match status" value="1"/>
</dbReference>
<sequence>MSGADAEVPVLIVGGGPVGLTARALLERWGVPALLVEKHRELSPFPRSRLVNVRSMEIFRQLGIAAGVTADAFAPEYGRVRFRDTLYDPDFASAAMVGVRAPVAESPVVGVVTSQDRLEPTLLAAAGGEVRFGTELLDLEEDAEGVLAVLADAEHGEETRVRARYVVAADGEIG</sequence>